<dbReference type="Gene3D" id="1.50.10.20">
    <property type="match status" value="1"/>
</dbReference>
<dbReference type="GO" id="GO:0016787">
    <property type="term" value="F:hydrolase activity"/>
    <property type="evidence" value="ECO:0007669"/>
    <property type="project" value="UniProtKB-KW"/>
</dbReference>
<reference evidence="1" key="1">
    <citation type="submission" date="2024-05" db="EMBL/GenBank/DDBJ databases">
        <authorList>
            <person name="Cai S.Y."/>
            <person name="Jin L.M."/>
            <person name="Li H.R."/>
        </authorList>
    </citation>
    <scope>NUCLEOTIDE SEQUENCE</scope>
    <source>
        <strain evidence="1">A5-74</strain>
    </source>
</reference>
<sequence>MIVGAAALAERAVVHRHLRRVWGVPGTRLGVVGHPAGAGERLFLRWHYWWQAHLLDCVVDAQHRLPTTERADTITAIVDGHRLRNLGLLGNRYYDDMAWWALAMLRADPLVQRDLTPSVDLLARRIKDAWNTDHGGIPWRKRDTFLNVPASGPAAILLARRGFLLRATEITDWIERLLLRGDDHLVGDGLHPDPGRPGGYDIGAKVYTYNQGVVLGAELELIRRAAADPARLHRLVAAIATHLTTEAAPGRVLVGEGGGNGGLFTGILVRHLTRVALDLPGTSSADERTRDVATRLVLHSADAAWSHRAEIDGLPVFGADWSVPAQVPRPGGAGRVQGNARVDASRQPERDLSVQLAGWMLMEAAESLQRSCPRPLTAW</sequence>
<name>A0AAU8DLP2_9ACTN</name>
<dbReference type="InterPro" id="IPR053169">
    <property type="entry name" value="MUG_Protein"/>
</dbReference>
<dbReference type="InterPro" id="IPR005198">
    <property type="entry name" value="Glyco_hydro_76"/>
</dbReference>
<dbReference type="RefSeq" id="WP_353647881.1">
    <property type="nucleotide sequence ID" value="NZ_CP159218.1"/>
</dbReference>
<dbReference type="GO" id="GO:0005975">
    <property type="term" value="P:carbohydrate metabolic process"/>
    <property type="evidence" value="ECO:0007669"/>
    <property type="project" value="InterPro"/>
</dbReference>
<dbReference type="PANTHER" id="PTHR47791">
    <property type="entry name" value="MEIOTICALLY UP-REGULATED GENE 191 PROTEIN"/>
    <property type="match status" value="1"/>
</dbReference>
<dbReference type="EMBL" id="CP159218">
    <property type="protein sequence ID" value="XCG62266.1"/>
    <property type="molecule type" value="Genomic_DNA"/>
</dbReference>
<dbReference type="InterPro" id="IPR008928">
    <property type="entry name" value="6-hairpin_glycosidase_sf"/>
</dbReference>
<gene>
    <name evidence="1" type="ORF">ABLG96_13440</name>
</gene>
<proteinExistence type="predicted"/>
<dbReference type="SUPFAM" id="SSF48208">
    <property type="entry name" value="Six-hairpin glycosidases"/>
    <property type="match status" value="1"/>
</dbReference>
<dbReference type="PIRSF" id="PIRSF021505">
    <property type="entry name" value="O_gly_hdrol"/>
    <property type="match status" value="1"/>
</dbReference>
<evidence type="ECO:0000313" key="1">
    <source>
        <dbReference type="EMBL" id="XCG62266.1"/>
    </source>
</evidence>
<dbReference type="AlphaFoldDB" id="A0AAU8DLP2"/>
<protein>
    <submittedName>
        <fullName evidence="1">Glycoside hydrolase family 76 protein</fullName>
    </submittedName>
</protein>
<accession>A0AAU8DLP2</accession>
<keyword evidence="1" id="KW-0378">Hydrolase</keyword>
<dbReference type="PANTHER" id="PTHR47791:SF3">
    <property type="entry name" value="MEIOTICALLY UP-REGULATED GENE 191 PROTEIN"/>
    <property type="match status" value="1"/>
</dbReference>
<organism evidence="1">
    <name type="scientific">Nakamurella sp. A5-74</name>
    <dbReference type="NCBI Taxonomy" id="3158264"/>
    <lineage>
        <taxon>Bacteria</taxon>
        <taxon>Bacillati</taxon>
        <taxon>Actinomycetota</taxon>
        <taxon>Actinomycetes</taxon>
        <taxon>Nakamurellales</taxon>
        <taxon>Nakamurellaceae</taxon>
        <taxon>Nakamurella</taxon>
    </lineage>
</organism>
<dbReference type="Pfam" id="PF03663">
    <property type="entry name" value="Glyco_hydro_76"/>
    <property type="match status" value="1"/>
</dbReference>
<dbReference type="InterPro" id="IPR014512">
    <property type="entry name" value="O_gly_hydro"/>
</dbReference>